<accession>A0A443JLW1</accession>
<feature type="region of interest" description="Disordered" evidence="6">
    <location>
        <begin position="1"/>
        <end position="73"/>
    </location>
</feature>
<evidence type="ECO:0000256" key="6">
    <source>
        <dbReference type="SAM" id="MobiDB-lite"/>
    </source>
</evidence>
<protein>
    <submittedName>
        <fullName evidence="8">ABC transporter permease</fullName>
    </submittedName>
</protein>
<keyword evidence="5 7" id="KW-0472">Membrane</keyword>
<reference evidence="8 9" key="2">
    <citation type="submission" date="2019-01" db="EMBL/GenBank/DDBJ databases">
        <authorList>
            <person name="Li Y."/>
        </authorList>
    </citation>
    <scope>NUCLEOTIDE SEQUENCE [LARGE SCALE GENOMIC DNA]</scope>
    <source>
        <strain evidence="8 9">SK2B-1</strain>
    </source>
</reference>
<evidence type="ECO:0000256" key="5">
    <source>
        <dbReference type="ARBA" id="ARBA00023136"/>
    </source>
</evidence>
<name>A0A443JLW1_9RHOB</name>
<dbReference type="CDD" id="cd06579">
    <property type="entry name" value="TM_PBP1_transp_AraH_like"/>
    <property type="match status" value="1"/>
</dbReference>
<evidence type="ECO:0000256" key="4">
    <source>
        <dbReference type="ARBA" id="ARBA00022989"/>
    </source>
</evidence>
<evidence type="ECO:0000313" key="8">
    <source>
        <dbReference type="EMBL" id="RWR21494.1"/>
    </source>
</evidence>
<feature type="compositionally biased region" description="Basic and acidic residues" evidence="6">
    <location>
        <begin position="22"/>
        <end position="38"/>
    </location>
</feature>
<gene>
    <name evidence="8" type="ORF">D2T30_09175</name>
</gene>
<dbReference type="PANTHER" id="PTHR32196:SF63">
    <property type="entry name" value="INNER MEMBRANE ABC TRANSPORTER PERMEASE PROTEIN YJFF"/>
    <property type="match status" value="1"/>
</dbReference>
<comment type="caution">
    <text evidence="8">The sequence shown here is derived from an EMBL/GenBank/DDBJ whole genome shotgun (WGS) entry which is preliminary data.</text>
</comment>
<dbReference type="Pfam" id="PF02653">
    <property type="entry name" value="BPD_transp_2"/>
    <property type="match status" value="1"/>
</dbReference>
<keyword evidence="4 7" id="KW-1133">Transmembrane helix</keyword>
<evidence type="ECO:0000256" key="2">
    <source>
        <dbReference type="ARBA" id="ARBA00022475"/>
    </source>
</evidence>
<keyword evidence="2" id="KW-1003">Cell membrane</keyword>
<comment type="subcellular location">
    <subcellularLocation>
        <location evidence="1">Cell membrane</location>
        <topology evidence="1">Multi-pass membrane protein</topology>
    </subcellularLocation>
</comment>
<keyword evidence="3 7" id="KW-0812">Transmembrane</keyword>
<feature type="transmembrane region" description="Helical" evidence="7">
    <location>
        <begin position="90"/>
        <end position="112"/>
    </location>
</feature>
<feature type="transmembrane region" description="Helical" evidence="7">
    <location>
        <begin position="242"/>
        <end position="263"/>
    </location>
</feature>
<feature type="transmembrane region" description="Helical" evidence="7">
    <location>
        <begin position="175"/>
        <end position="196"/>
    </location>
</feature>
<evidence type="ECO:0000256" key="1">
    <source>
        <dbReference type="ARBA" id="ARBA00004651"/>
    </source>
</evidence>
<organism evidence="8 9">
    <name type="scientific">Paenirhodobacter populi</name>
    <dbReference type="NCBI Taxonomy" id="2306993"/>
    <lineage>
        <taxon>Bacteria</taxon>
        <taxon>Pseudomonadati</taxon>
        <taxon>Pseudomonadota</taxon>
        <taxon>Alphaproteobacteria</taxon>
        <taxon>Rhodobacterales</taxon>
        <taxon>Rhodobacter group</taxon>
        <taxon>Paenirhodobacter</taxon>
    </lineage>
</organism>
<sequence length="395" mass="39523">MPPGKAAPETSLIATGLGAKPGDGRRPSWRRGAGEGGKHRITGRTSEGVGRGIPLHDRSGDATRQGGRGLMPKTATAGFGRMLGAHAAGLLRKAVAIPAWPALALLIVIAAIEQPRLLSLPFLLIILRQSVPLALTAIGQSLPMIGRSIDLSVGGVIAVTNVTLALPAFAAGPAWMSLAIPLVLGATIGMFNAVLIAFVRASAVVVTLGVSVMLVGTSYLISGGAPGGAVHPLIRWIATGRWGTFPIAGIVLLVIAIVAAVMLRRSVFGHALSATGASYGAAWLGGISVRKELVVAHVLCGICAGIAGIMLTGYIGTGTLNLGADLVMASVAAVVLGGTTFGASAGGVGGVFAGAIALTFLANLMTGMGVGKPAQLIVQGLIIAGAAALARLRAR</sequence>
<feature type="transmembrane region" description="Helical" evidence="7">
    <location>
        <begin position="118"/>
        <end position="139"/>
    </location>
</feature>
<feature type="transmembrane region" description="Helical" evidence="7">
    <location>
        <begin position="151"/>
        <end position="169"/>
    </location>
</feature>
<feature type="transmembrane region" description="Helical" evidence="7">
    <location>
        <begin position="203"/>
        <end position="222"/>
    </location>
</feature>
<feature type="transmembrane region" description="Helical" evidence="7">
    <location>
        <begin position="376"/>
        <end position="394"/>
    </location>
</feature>
<reference evidence="8 9" key="1">
    <citation type="submission" date="2019-01" db="EMBL/GenBank/DDBJ databases">
        <title>Sinorhodobacter populi sp. nov. isolated from the symptomatic bark tissue of Populus euramericana canker.</title>
        <authorList>
            <person name="Xu G."/>
        </authorList>
    </citation>
    <scope>NUCLEOTIDE SEQUENCE [LARGE SCALE GENOMIC DNA]</scope>
    <source>
        <strain evidence="8 9">SK2B-1</strain>
    </source>
</reference>
<dbReference type="GO" id="GO:0022857">
    <property type="term" value="F:transmembrane transporter activity"/>
    <property type="evidence" value="ECO:0007669"/>
    <property type="project" value="InterPro"/>
</dbReference>
<dbReference type="InterPro" id="IPR001851">
    <property type="entry name" value="ABC_transp_permease"/>
</dbReference>
<feature type="transmembrane region" description="Helical" evidence="7">
    <location>
        <begin position="322"/>
        <end position="343"/>
    </location>
</feature>
<proteinExistence type="predicted"/>
<evidence type="ECO:0000313" key="9">
    <source>
        <dbReference type="Proteomes" id="UP000284476"/>
    </source>
</evidence>
<evidence type="ECO:0000256" key="7">
    <source>
        <dbReference type="SAM" id="Phobius"/>
    </source>
</evidence>
<evidence type="ECO:0000256" key="3">
    <source>
        <dbReference type="ARBA" id="ARBA00022692"/>
    </source>
</evidence>
<dbReference type="GO" id="GO:0005886">
    <property type="term" value="C:plasma membrane"/>
    <property type="evidence" value="ECO:0007669"/>
    <property type="project" value="UniProtKB-SubCell"/>
</dbReference>
<dbReference type="EMBL" id="SAUZ01000009">
    <property type="protein sequence ID" value="RWR21494.1"/>
    <property type="molecule type" value="Genomic_DNA"/>
</dbReference>
<dbReference type="Proteomes" id="UP000284476">
    <property type="component" value="Unassembled WGS sequence"/>
</dbReference>
<dbReference type="PANTHER" id="PTHR32196">
    <property type="entry name" value="ABC TRANSPORTER PERMEASE PROTEIN YPHD-RELATED-RELATED"/>
    <property type="match status" value="1"/>
</dbReference>
<feature type="transmembrane region" description="Helical" evidence="7">
    <location>
        <begin position="293"/>
        <end position="316"/>
    </location>
</feature>
<dbReference type="AlphaFoldDB" id="A0A443JLW1"/>